<sequence length="422" mass="48324">MLRLTPEHSQEILLRICRCLQVHELLPLRTVSRQFRRTVVKVLMEHLIIEPATIDLVRRYITSVVENTRQPRIVRHVVLDVALSQWEILHHLHFTCANRKTKCHSLSVACSARDPRWKDLTETFIKHLVSLLPNLTTLVIKPVDPNFQYKLLGSYESLVSLTLHSPLHSPLTATSVPDGWLSLMLPQLEEVTLIQETSLAFGQDSLPMLLAKYVNAPRMKEASIIGIVDGRIIGVQEFLFAFGSSLQVVKILGCFSFNDFEEVPLPRLPHVTALHLELNIANRIMSSDVKAADLFPCLQTFVLESDWKTVETGSSDVDWDDLQRVLLSVAELRPVPRLVCGYRGAREVQSVRKIFTRVFVLRLFEETIDQWDVTAHFPDMDQMRCDPLPQRTLFADHDEKQEEGQESVRRKRAQYGVQLTSI</sequence>
<feature type="region of interest" description="Disordered" evidence="1">
    <location>
        <begin position="398"/>
        <end position="422"/>
    </location>
</feature>
<dbReference type="Gene3D" id="3.80.10.10">
    <property type="entry name" value="Ribonuclease Inhibitor"/>
    <property type="match status" value="1"/>
</dbReference>
<feature type="compositionally biased region" description="Basic and acidic residues" evidence="1">
    <location>
        <begin position="398"/>
        <end position="408"/>
    </location>
</feature>
<comment type="caution">
    <text evidence="2">The sequence shown here is derived from an EMBL/GenBank/DDBJ whole genome shotgun (WGS) entry which is preliminary data.</text>
</comment>
<name>A0AAW0CF64_9AGAR</name>
<accession>A0AAW0CF64</accession>
<dbReference type="AlphaFoldDB" id="A0AAW0CF64"/>
<dbReference type="Proteomes" id="UP001383192">
    <property type="component" value="Unassembled WGS sequence"/>
</dbReference>
<organism evidence="2 3">
    <name type="scientific">Paramarasmius palmivorus</name>
    <dbReference type="NCBI Taxonomy" id="297713"/>
    <lineage>
        <taxon>Eukaryota</taxon>
        <taxon>Fungi</taxon>
        <taxon>Dikarya</taxon>
        <taxon>Basidiomycota</taxon>
        <taxon>Agaricomycotina</taxon>
        <taxon>Agaricomycetes</taxon>
        <taxon>Agaricomycetidae</taxon>
        <taxon>Agaricales</taxon>
        <taxon>Marasmiineae</taxon>
        <taxon>Marasmiaceae</taxon>
        <taxon>Paramarasmius</taxon>
    </lineage>
</organism>
<evidence type="ECO:0000313" key="2">
    <source>
        <dbReference type="EMBL" id="KAK7037558.1"/>
    </source>
</evidence>
<reference evidence="2 3" key="1">
    <citation type="submission" date="2024-01" db="EMBL/GenBank/DDBJ databases">
        <title>A draft genome for a cacao thread blight-causing isolate of Paramarasmius palmivorus.</title>
        <authorList>
            <person name="Baruah I.K."/>
            <person name="Bukari Y."/>
            <person name="Amoako-Attah I."/>
            <person name="Meinhardt L.W."/>
            <person name="Bailey B.A."/>
            <person name="Cohen S.P."/>
        </authorList>
    </citation>
    <scope>NUCLEOTIDE SEQUENCE [LARGE SCALE GENOMIC DNA]</scope>
    <source>
        <strain evidence="2 3">GH-12</strain>
    </source>
</reference>
<protein>
    <recommendedName>
        <fullName evidence="4">F-box domain-containing protein</fullName>
    </recommendedName>
</protein>
<evidence type="ECO:0000313" key="3">
    <source>
        <dbReference type="Proteomes" id="UP001383192"/>
    </source>
</evidence>
<dbReference type="SUPFAM" id="SSF52047">
    <property type="entry name" value="RNI-like"/>
    <property type="match status" value="1"/>
</dbReference>
<evidence type="ECO:0000256" key="1">
    <source>
        <dbReference type="SAM" id="MobiDB-lite"/>
    </source>
</evidence>
<dbReference type="EMBL" id="JAYKXP010000046">
    <property type="protein sequence ID" value="KAK7037558.1"/>
    <property type="molecule type" value="Genomic_DNA"/>
</dbReference>
<keyword evidence="3" id="KW-1185">Reference proteome</keyword>
<gene>
    <name evidence="2" type="ORF">VNI00_011050</name>
</gene>
<dbReference type="InterPro" id="IPR032675">
    <property type="entry name" value="LRR_dom_sf"/>
</dbReference>
<evidence type="ECO:0008006" key="4">
    <source>
        <dbReference type="Google" id="ProtNLM"/>
    </source>
</evidence>
<proteinExistence type="predicted"/>